<evidence type="ECO:0000313" key="2">
    <source>
        <dbReference type="EMBL" id="GFX96883.1"/>
    </source>
</evidence>
<dbReference type="Proteomes" id="UP000887159">
    <property type="component" value="Unassembled WGS sequence"/>
</dbReference>
<keyword evidence="3" id="KW-1185">Reference proteome</keyword>
<feature type="region of interest" description="Disordered" evidence="1">
    <location>
        <begin position="18"/>
        <end position="38"/>
    </location>
</feature>
<accession>A0A8X6V2K0</accession>
<name>A0A8X6V2K0_TRICX</name>
<sequence>MSACGREFHSACMCSKSSSFETAGRGSRARRRPTKPYTSSIGDIFGEYAGQGRSCMFWAEQNSPTVLATCGRALFY</sequence>
<dbReference type="AlphaFoldDB" id="A0A8X6V2K0"/>
<gene>
    <name evidence="2" type="primary">NCL1_27303</name>
    <name evidence="2" type="ORF">TNCV_1996151</name>
</gene>
<proteinExistence type="predicted"/>
<evidence type="ECO:0000256" key="1">
    <source>
        <dbReference type="SAM" id="MobiDB-lite"/>
    </source>
</evidence>
<organism evidence="2 3">
    <name type="scientific">Trichonephila clavipes</name>
    <name type="common">Golden silk orbweaver</name>
    <name type="synonym">Nephila clavipes</name>
    <dbReference type="NCBI Taxonomy" id="2585209"/>
    <lineage>
        <taxon>Eukaryota</taxon>
        <taxon>Metazoa</taxon>
        <taxon>Ecdysozoa</taxon>
        <taxon>Arthropoda</taxon>
        <taxon>Chelicerata</taxon>
        <taxon>Arachnida</taxon>
        <taxon>Araneae</taxon>
        <taxon>Araneomorphae</taxon>
        <taxon>Entelegynae</taxon>
        <taxon>Araneoidea</taxon>
        <taxon>Nephilidae</taxon>
        <taxon>Trichonephila</taxon>
    </lineage>
</organism>
<comment type="caution">
    <text evidence="2">The sequence shown here is derived from an EMBL/GenBank/DDBJ whole genome shotgun (WGS) entry which is preliminary data.</text>
</comment>
<dbReference type="EMBL" id="BMAU01021195">
    <property type="protein sequence ID" value="GFX96883.1"/>
    <property type="molecule type" value="Genomic_DNA"/>
</dbReference>
<protein>
    <submittedName>
        <fullName evidence="2">Uncharacterized protein</fullName>
    </submittedName>
</protein>
<reference evidence="2" key="1">
    <citation type="submission" date="2020-08" db="EMBL/GenBank/DDBJ databases">
        <title>Multicomponent nature underlies the extraordinary mechanical properties of spider dragline silk.</title>
        <authorList>
            <person name="Kono N."/>
            <person name="Nakamura H."/>
            <person name="Mori M."/>
            <person name="Yoshida Y."/>
            <person name="Ohtoshi R."/>
            <person name="Malay A.D."/>
            <person name="Moran D.A.P."/>
            <person name="Tomita M."/>
            <person name="Numata K."/>
            <person name="Arakawa K."/>
        </authorList>
    </citation>
    <scope>NUCLEOTIDE SEQUENCE</scope>
</reference>
<evidence type="ECO:0000313" key="3">
    <source>
        <dbReference type="Proteomes" id="UP000887159"/>
    </source>
</evidence>